<dbReference type="OrthoDB" id="6287168at2759"/>
<dbReference type="EMBL" id="KB201304">
    <property type="protein sequence ID" value="ESO97536.1"/>
    <property type="molecule type" value="Genomic_DNA"/>
</dbReference>
<dbReference type="InterPro" id="IPR036638">
    <property type="entry name" value="HLH_DNA-bd_sf"/>
</dbReference>
<dbReference type="CTD" id="20247573"/>
<organism evidence="3 4">
    <name type="scientific">Lottia gigantea</name>
    <name type="common">Giant owl limpet</name>
    <dbReference type="NCBI Taxonomy" id="225164"/>
    <lineage>
        <taxon>Eukaryota</taxon>
        <taxon>Metazoa</taxon>
        <taxon>Spiralia</taxon>
        <taxon>Lophotrochozoa</taxon>
        <taxon>Mollusca</taxon>
        <taxon>Gastropoda</taxon>
        <taxon>Patellogastropoda</taxon>
        <taxon>Lottioidea</taxon>
        <taxon>Lottiidae</taxon>
        <taxon>Lottia</taxon>
    </lineage>
</organism>
<dbReference type="HOGENOM" id="CLU_461008_0_0_1"/>
<accession>V4AUQ8</accession>
<dbReference type="Proteomes" id="UP000030746">
    <property type="component" value="Unassembled WGS sequence"/>
</dbReference>
<evidence type="ECO:0000259" key="2">
    <source>
        <dbReference type="PROSITE" id="PS50888"/>
    </source>
</evidence>
<feature type="compositionally biased region" description="Acidic residues" evidence="1">
    <location>
        <begin position="309"/>
        <end position="320"/>
    </location>
</feature>
<gene>
    <name evidence="3" type="ORF">LOTGIDRAFT_228205</name>
</gene>
<dbReference type="PROSITE" id="PS50888">
    <property type="entry name" value="BHLH"/>
    <property type="match status" value="1"/>
</dbReference>
<dbReference type="RefSeq" id="XP_009051401.1">
    <property type="nucleotide sequence ID" value="XM_009053153.1"/>
</dbReference>
<dbReference type="GO" id="GO:0071300">
    <property type="term" value="P:cellular response to retinoic acid"/>
    <property type="evidence" value="ECO:0007669"/>
    <property type="project" value="InterPro"/>
</dbReference>
<dbReference type="GeneID" id="20247573"/>
<dbReference type="PANTHER" id="PTHR35254:SF1">
    <property type="entry name" value="STIMULATED BY RETINOIC ACID GENE 8 PROTEIN HOMOLOG"/>
    <property type="match status" value="1"/>
</dbReference>
<dbReference type="KEGG" id="lgi:LOTGIDRAFT_228205"/>
<dbReference type="InterPro" id="IPR033537">
    <property type="entry name" value="Stra8"/>
</dbReference>
<dbReference type="Pfam" id="PF00010">
    <property type="entry name" value="HLH"/>
    <property type="match status" value="1"/>
</dbReference>
<dbReference type="GO" id="GO:0046983">
    <property type="term" value="F:protein dimerization activity"/>
    <property type="evidence" value="ECO:0007669"/>
    <property type="project" value="InterPro"/>
</dbReference>
<proteinExistence type="predicted"/>
<name>V4AUQ8_LOTGI</name>
<evidence type="ECO:0000313" key="3">
    <source>
        <dbReference type="EMBL" id="ESO97536.1"/>
    </source>
</evidence>
<dbReference type="GO" id="GO:0051321">
    <property type="term" value="P:meiotic cell cycle"/>
    <property type="evidence" value="ECO:0007669"/>
    <property type="project" value="InterPro"/>
</dbReference>
<dbReference type="SUPFAM" id="SSF47459">
    <property type="entry name" value="HLH, helix-loop-helix DNA-binding domain"/>
    <property type="match status" value="1"/>
</dbReference>
<feature type="domain" description="BHLH" evidence="2">
    <location>
        <begin position="14"/>
        <end position="68"/>
    </location>
</feature>
<dbReference type="InterPro" id="IPR011598">
    <property type="entry name" value="bHLH_dom"/>
</dbReference>
<evidence type="ECO:0000313" key="4">
    <source>
        <dbReference type="Proteomes" id="UP000030746"/>
    </source>
</evidence>
<sequence>MSKRVLTPVRGLTPVRVRRRQSDAKWRASVASCYDTLKLVIPNANKLSKKKVSKALILQETERHINHLEYTLSQLFNLKAPELGKTVLWKEGETYHPASLNDIKSDFEEKQSEIFSQSSHGRRRYHLLSDIEGQLVDMTVNFEKLSIVTRIGNMVLQANRNNIQKGLPSTTVNNVNKNRTYYSHGLLDGHIIPLAGDTKKVEMLMVQNIDDEDDVHTVPIQLTPEKSHPALNNSSDPSMAALSDPYLNSPLYISETDVLLASPKLAKVTKQLNFSSSFESSTDFLEESATPMKTASFSLGFTPVKLPSESEEEEENERETEEDHSQAEIKEEDNLICLETFDTDDSCDVQTEKTPDNRESILESSLFHDSPQKLSCKRKLNLDRELPRHRREEGYVPKCRRRLESMFSDQPAESSSKRNNNLPIINGVFDKDADCSDFDGYFLFYHQMASQLEGFMSRSEIASPSVASMVSGLWNTMPKEDKDTLATLAQLQTPVETISSQSSLSDDLQELDVKPFNNHKNKEEEEEEENKKRLLKDCGLHMVPDDMDLGVSLLPDSDFYTFTRNTKSKETNDLLQEQGFEIIDDFQVVPEL</sequence>
<dbReference type="OMA" id="THYSSIC"/>
<evidence type="ECO:0000256" key="1">
    <source>
        <dbReference type="SAM" id="MobiDB-lite"/>
    </source>
</evidence>
<dbReference type="AlphaFoldDB" id="V4AUQ8"/>
<dbReference type="PANTHER" id="PTHR35254">
    <property type="entry name" value="STIMULATED BY RETINOIC ACID GENE 8 PROTEIN HOMOLOG"/>
    <property type="match status" value="1"/>
</dbReference>
<feature type="region of interest" description="Disordered" evidence="1">
    <location>
        <begin position="496"/>
        <end position="532"/>
    </location>
</feature>
<dbReference type="Gene3D" id="4.10.280.10">
    <property type="entry name" value="Helix-loop-helix DNA-binding domain"/>
    <property type="match status" value="1"/>
</dbReference>
<keyword evidence="4" id="KW-1185">Reference proteome</keyword>
<reference evidence="3 4" key="1">
    <citation type="journal article" date="2013" name="Nature">
        <title>Insights into bilaterian evolution from three spiralian genomes.</title>
        <authorList>
            <person name="Simakov O."/>
            <person name="Marletaz F."/>
            <person name="Cho S.J."/>
            <person name="Edsinger-Gonzales E."/>
            <person name="Havlak P."/>
            <person name="Hellsten U."/>
            <person name="Kuo D.H."/>
            <person name="Larsson T."/>
            <person name="Lv J."/>
            <person name="Arendt D."/>
            <person name="Savage R."/>
            <person name="Osoegawa K."/>
            <person name="de Jong P."/>
            <person name="Grimwood J."/>
            <person name="Chapman J.A."/>
            <person name="Shapiro H."/>
            <person name="Aerts A."/>
            <person name="Otillar R.P."/>
            <person name="Terry A.Y."/>
            <person name="Boore J.L."/>
            <person name="Grigoriev I.V."/>
            <person name="Lindberg D.R."/>
            <person name="Seaver E.C."/>
            <person name="Weisblat D.A."/>
            <person name="Putnam N.H."/>
            <person name="Rokhsar D.S."/>
        </authorList>
    </citation>
    <scope>NUCLEOTIDE SEQUENCE [LARGE SCALE GENOMIC DNA]</scope>
</reference>
<protein>
    <recommendedName>
        <fullName evidence="2">BHLH domain-containing protein</fullName>
    </recommendedName>
</protein>
<feature type="region of interest" description="Disordered" evidence="1">
    <location>
        <begin position="302"/>
        <end position="331"/>
    </location>
</feature>
<feature type="compositionally biased region" description="Basic and acidic residues" evidence="1">
    <location>
        <begin position="321"/>
        <end position="331"/>
    </location>
</feature>